<evidence type="ECO:0000256" key="1">
    <source>
        <dbReference type="ARBA" id="ARBA00008061"/>
    </source>
</evidence>
<dbReference type="InterPro" id="IPR015220">
    <property type="entry name" value="Glucodextranase_N"/>
</dbReference>
<evidence type="ECO:0000256" key="2">
    <source>
        <dbReference type="SAM" id="MobiDB-lite"/>
    </source>
</evidence>
<dbReference type="Gene3D" id="2.70.98.10">
    <property type="match status" value="1"/>
</dbReference>
<evidence type="ECO:0000313" key="6">
    <source>
        <dbReference type="Proteomes" id="UP000683511"/>
    </source>
</evidence>
<dbReference type="EMBL" id="CP021056">
    <property type="protein sequence ID" value="QXE25033.1"/>
    <property type="molecule type" value="Genomic_DNA"/>
</dbReference>
<dbReference type="SUPFAM" id="SSF48208">
    <property type="entry name" value="Six-hairpin glycosidases"/>
    <property type="match status" value="1"/>
</dbReference>
<proteinExistence type="inferred from homology"/>
<feature type="chain" id="PRO_5037055800" evidence="3">
    <location>
        <begin position="20"/>
        <end position="833"/>
    </location>
</feature>
<dbReference type="Pfam" id="PF09137">
    <property type="entry name" value="Glucodextran_N"/>
    <property type="match status" value="1"/>
</dbReference>
<dbReference type="PANTHER" id="PTHR31616:SF0">
    <property type="entry name" value="GLUCAN 1,4-ALPHA-GLUCOSIDASE"/>
    <property type="match status" value="1"/>
</dbReference>
<gene>
    <name evidence="5" type="ORF">B6N60_03743</name>
</gene>
<feature type="signal peptide" evidence="3">
    <location>
        <begin position="1"/>
        <end position="19"/>
    </location>
</feature>
<dbReference type="SUPFAM" id="SSF49452">
    <property type="entry name" value="Starch-binding domain-like"/>
    <property type="match status" value="1"/>
</dbReference>
<keyword evidence="6" id="KW-1185">Reference proteome</keyword>
<dbReference type="InterPro" id="IPR012341">
    <property type="entry name" value="6hp_glycosidase-like_sf"/>
</dbReference>
<dbReference type="PROSITE" id="PS51166">
    <property type="entry name" value="CBM20"/>
    <property type="match status" value="1"/>
</dbReference>
<dbReference type="AlphaFoldDB" id="A0A975Y694"/>
<dbReference type="GO" id="GO:2001070">
    <property type="term" value="F:starch binding"/>
    <property type="evidence" value="ECO:0007669"/>
    <property type="project" value="InterPro"/>
</dbReference>
<dbReference type="InterPro" id="IPR013783">
    <property type="entry name" value="Ig-like_fold"/>
</dbReference>
<dbReference type="PANTHER" id="PTHR31616">
    <property type="entry name" value="TREHALASE"/>
    <property type="match status" value="1"/>
</dbReference>
<dbReference type="CDD" id="cd05808">
    <property type="entry name" value="CBM20_alpha_amylase"/>
    <property type="match status" value="1"/>
</dbReference>
<keyword evidence="3" id="KW-0732">Signal</keyword>
<evidence type="ECO:0000259" key="4">
    <source>
        <dbReference type="PROSITE" id="PS51166"/>
    </source>
</evidence>
<dbReference type="Gene3D" id="2.60.40.10">
    <property type="entry name" value="Immunoglobulins"/>
    <property type="match status" value="1"/>
</dbReference>
<dbReference type="CDD" id="cd07430">
    <property type="entry name" value="GH15_N"/>
    <property type="match status" value="1"/>
</dbReference>
<dbReference type="InterPro" id="IPR008928">
    <property type="entry name" value="6-hairpin_glycosidase_sf"/>
</dbReference>
<dbReference type="GO" id="GO:0005975">
    <property type="term" value="P:carbohydrate metabolic process"/>
    <property type="evidence" value="ECO:0007669"/>
    <property type="project" value="InterPro"/>
</dbReference>
<dbReference type="InterPro" id="IPR011013">
    <property type="entry name" value="Gal_mutarotase_sf_dom"/>
</dbReference>
<protein>
    <submittedName>
        <fullName evidence="5">Glucan 1,4-alpha-glucosidase</fullName>
    </submittedName>
</protein>
<sequence>MFVFVNFLSVLFQPSLALADNAPCAPGVASIWAPAAKDFLGTSASEKSNVYFTGAEGILTEVFYPTLDRVQNVDLQFLVTDAAKTWGDEERTQKQHDISLVNKRSLDWQSITTDDDRRWKITKKIFTDPNRPTVIQRVTFETLEPGKTVKDYNLYLLGNPAINNTGSGNGALQCNGQPSNGADNSRTLSANNRTFLVASEPNSTSSALTASLPWKTVDGNVMVSNGFVGQNDGFTDLFGGSNDKTMNWHYDGAYQGNVAQIGWLDFGNTNAASISFDVVLGFGNSESAAMDVANATLTSDLAALENTYIQEWVGYNQGLNNQGGLADDQYYLAAMTLQSIQDKSNGAMIAGLGTPWGETNNDSNQGGYHLVWSRDLFKFASSLIAAGDTTSANKAVDYLFNVQMQSNGRFPQNSFVDGTIYWNGTQMDETAMPIILAWKLNRTDLWPKIKLAAEFLAKNGAYTQQERWEEMSGYSPSTIAAEIAGLVAAADLANKAGDTGAASFYLKKADEWRNNVANWTFTTTGFHGNGKYYIRITENQDPNDDVELEFKNGTGKHGERYIIDGGFLELARLGVMSPNDWTILETIPEYDAILKQTLKDKGEAWFRYNYDGYGENNDGQNFNGTGRGRLWPIFTAERGIYEIAKSGNGSVGKSYLNALKAFSSEVGFIPEQVWNQSTTITGWETTTPAGYTPGTATRSMRPLSWALGEYINLIAAINKGKSDAPAVVCQRYACDQRQTDVTFNVNATTKPGENIYLVGNNALLSNWEPSSGIKLSPTAYPNWNVKVSLPVSTTFEYKFVKRDGNGNTIWEQGQNHSFQTPGSGSITRNDTFQ</sequence>
<dbReference type="SMART" id="SM01065">
    <property type="entry name" value="CBM_2"/>
    <property type="match status" value="1"/>
</dbReference>
<feature type="domain" description="CBM20" evidence="4">
    <location>
        <begin position="733"/>
        <end position="833"/>
    </location>
</feature>
<dbReference type="SUPFAM" id="SSF74650">
    <property type="entry name" value="Galactose mutarotase-like"/>
    <property type="match status" value="1"/>
</dbReference>
<dbReference type="GO" id="GO:0004553">
    <property type="term" value="F:hydrolase activity, hydrolyzing O-glycosyl compounds"/>
    <property type="evidence" value="ECO:0007669"/>
    <property type="project" value="TreeGrafter"/>
</dbReference>
<dbReference type="KEGG" id="rsin:B6N60_03743"/>
<dbReference type="FunFam" id="2.60.40.10:FF:000552">
    <property type="entry name" value="Related to glucoamylase"/>
    <property type="match status" value="1"/>
</dbReference>
<dbReference type="InterPro" id="IPR013784">
    <property type="entry name" value="Carb-bd-like_fold"/>
</dbReference>
<organism evidence="5 6">
    <name type="scientific">Richelia sinica FACHB-800</name>
    <dbReference type="NCBI Taxonomy" id="1357546"/>
    <lineage>
        <taxon>Bacteria</taxon>
        <taxon>Bacillati</taxon>
        <taxon>Cyanobacteriota</taxon>
        <taxon>Cyanophyceae</taxon>
        <taxon>Nostocales</taxon>
        <taxon>Nostocaceae</taxon>
        <taxon>Richelia</taxon>
    </lineage>
</organism>
<dbReference type="InterPro" id="IPR002044">
    <property type="entry name" value="CBM20"/>
</dbReference>
<accession>A0A975Y694</accession>
<dbReference type="InterPro" id="IPR011613">
    <property type="entry name" value="GH15-like"/>
</dbReference>
<comment type="similarity">
    <text evidence="1">Belongs to the glycosyl hydrolase 13 family.</text>
</comment>
<dbReference type="GO" id="GO:0016757">
    <property type="term" value="F:glycosyltransferase activity"/>
    <property type="evidence" value="ECO:0007669"/>
    <property type="project" value="UniProtKB-ARBA"/>
</dbReference>
<evidence type="ECO:0000256" key="3">
    <source>
        <dbReference type="SAM" id="SignalP"/>
    </source>
</evidence>
<dbReference type="Pfam" id="PF00686">
    <property type="entry name" value="CBM_20"/>
    <property type="match status" value="1"/>
</dbReference>
<dbReference type="Pfam" id="PF00723">
    <property type="entry name" value="Glyco_hydro_15"/>
    <property type="match status" value="1"/>
</dbReference>
<reference evidence="5" key="1">
    <citation type="submission" date="2017-04" db="EMBL/GenBank/DDBJ databases">
        <title>Genome deletions in a multicellular cyanobacterial endosymbiont for morphological adaptation in marine diatoms.</title>
        <authorList>
            <person name="Wang Y."/>
            <person name="Gao H."/>
            <person name="Li R."/>
            <person name="Xu X."/>
        </authorList>
    </citation>
    <scope>NUCLEOTIDE SEQUENCE</scope>
    <source>
        <strain evidence="5">FACHB 800</strain>
    </source>
</reference>
<dbReference type="Gene3D" id="1.50.10.10">
    <property type="match status" value="1"/>
</dbReference>
<feature type="region of interest" description="Disordered" evidence="2">
    <location>
        <begin position="810"/>
        <end position="833"/>
    </location>
</feature>
<dbReference type="InterPro" id="IPR014718">
    <property type="entry name" value="GH-type_carb-bd"/>
</dbReference>
<dbReference type="Proteomes" id="UP000683511">
    <property type="component" value="Chromosome"/>
</dbReference>
<evidence type="ECO:0000313" key="5">
    <source>
        <dbReference type="EMBL" id="QXE25033.1"/>
    </source>
</evidence>
<name>A0A975Y694_9NOST</name>